<dbReference type="EMBL" id="WJBH02000003">
    <property type="protein sequence ID" value="KAI9561060.1"/>
    <property type="molecule type" value="Genomic_DNA"/>
</dbReference>
<dbReference type="GO" id="GO:0036498">
    <property type="term" value="P:IRE1-mediated unfolded protein response"/>
    <property type="evidence" value="ECO:0007669"/>
    <property type="project" value="TreeGrafter"/>
</dbReference>
<dbReference type="GO" id="GO:0051082">
    <property type="term" value="F:unfolded protein binding"/>
    <property type="evidence" value="ECO:0007669"/>
    <property type="project" value="TreeGrafter"/>
</dbReference>
<name>A0AAD5PZG9_9CRUS</name>
<dbReference type="GO" id="GO:0005524">
    <property type="term" value="F:ATP binding"/>
    <property type="evidence" value="ECO:0007669"/>
    <property type="project" value="InterPro"/>
</dbReference>
<dbReference type="InterPro" id="IPR000719">
    <property type="entry name" value="Prot_kinase_dom"/>
</dbReference>
<feature type="domain" description="Protein kinase" evidence="1">
    <location>
        <begin position="16"/>
        <end position="284"/>
    </location>
</feature>
<dbReference type="GO" id="GO:0004674">
    <property type="term" value="F:protein serine/threonine kinase activity"/>
    <property type="evidence" value="ECO:0007669"/>
    <property type="project" value="InterPro"/>
</dbReference>
<dbReference type="GO" id="GO:0070059">
    <property type="term" value="P:intrinsic apoptotic signaling pathway in response to endoplasmic reticulum stress"/>
    <property type="evidence" value="ECO:0007669"/>
    <property type="project" value="TreeGrafter"/>
</dbReference>
<dbReference type="PROSITE" id="PS50011">
    <property type="entry name" value="PROTEIN_KINASE_DOM"/>
    <property type="match status" value="1"/>
</dbReference>
<dbReference type="PANTHER" id="PTHR13954:SF6">
    <property type="entry name" value="NON-SPECIFIC SERINE_THREONINE PROTEIN KINASE"/>
    <property type="match status" value="1"/>
</dbReference>
<protein>
    <recommendedName>
        <fullName evidence="1">Protein kinase domain-containing protein</fullName>
    </recommendedName>
</protein>
<dbReference type="AlphaFoldDB" id="A0AAD5PZG9"/>
<dbReference type="SUPFAM" id="SSF56112">
    <property type="entry name" value="Protein kinase-like (PK-like)"/>
    <property type="match status" value="1"/>
</dbReference>
<evidence type="ECO:0000313" key="2">
    <source>
        <dbReference type="EMBL" id="KAI9561060.1"/>
    </source>
</evidence>
<dbReference type="Proteomes" id="UP000820818">
    <property type="component" value="Linkage Group LG3"/>
</dbReference>
<dbReference type="PANTHER" id="PTHR13954">
    <property type="entry name" value="IRE1-RELATED"/>
    <property type="match status" value="1"/>
</dbReference>
<dbReference type="InterPro" id="IPR045133">
    <property type="entry name" value="IRE1/2-like"/>
</dbReference>
<dbReference type="InterPro" id="IPR011009">
    <property type="entry name" value="Kinase-like_dom_sf"/>
</dbReference>
<gene>
    <name evidence="2" type="ORF">GHT06_012016</name>
</gene>
<organism evidence="2 3">
    <name type="scientific">Daphnia sinensis</name>
    <dbReference type="NCBI Taxonomy" id="1820382"/>
    <lineage>
        <taxon>Eukaryota</taxon>
        <taxon>Metazoa</taxon>
        <taxon>Ecdysozoa</taxon>
        <taxon>Arthropoda</taxon>
        <taxon>Crustacea</taxon>
        <taxon>Branchiopoda</taxon>
        <taxon>Diplostraca</taxon>
        <taxon>Cladocera</taxon>
        <taxon>Anomopoda</taxon>
        <taxon>Daphniidae</taxon>
        <taxon>Daphnia</taxon>
        <taxon>Daphnia similis group</taxon>
    </lineage>
</organism>
<dbReference type="Gene3D" id="1.10.510.10">
    <property type="entry name" value="Transferase(Phosphotransferase) domain 1"/>
    <property type="match status" value="1"/>
</dbReference>
<keyword evidence="3" id="KW-1185">Reference proteome</keyword>
<accession>A0AAD5PZG9</accession>
<reference evidence="2 3" key="1">
    <citation type="submission" date="2022-05" db="EMBL/GenBank/DDBJ databases">
        <title>A multi-omics perspective on studying reproductive biology in Daphnia sinensis.</title>
        <authorList>
            <person name="Jia J."/>
        </authorList>
    </citation>
    <scope>NUCLEOTIDE SEQUENCE [LARGE SCALE GENOMIC DNA]</scope>
    <source>
        <strain evidence="2 3">WSL</strain>
    </source>
</reference>
<sequence>MSSAARQNITDSDIELDRKNVLGRSRKAIIFGGTFGGSIQVAIKRVMTSDLHPYWEKRTVGESFDKLAALHHPNVQHILGVYDDENFRYHVMELCIASVFDYCCDTYKGEVPSQADGLFQMISGLHYIHSQGFIHRSIKPENALISPSIQIKIADFGLTKPISANASMSMSSSQRTSLEMQAPELLQSDEDNWSVEKSDARHNVASDTFSLGCLLYSFLTKGDHPFLSGGSRHFVPLNIIEGKYNLASLGEQHFARDIIEKMIKREPQERIKFNEALTLLEPQISRA</sequence>
<dbReference type="Gene3D" id="3.30.200.20">
    <property type="entry name" value="Phosphorylase Kinase, domain 1"/>
    <property type="match status" value="1"/>
</dbReference>
<dbReference type="GO" id="GO:0004521">
    <property type="term" value="F:RNA endonuclease activity"/>
    <property type="evidence" value="ECO:0007669"/>
    <property type="project" value="InterPro"/>
</dbReference>
<evidence type="ECO:0000313" key="3">
    <source>
        <dbReference type="Proteomes" id="UP000820818"/>
    </source>
</evidence>
<dbReference type="GO" id="GO:1990604">
    <property type="term" value="C:IRE1-TRAF2-ASK1 complex"/>
    <property type="evidence" value="ECO:0007669"/>
    <property type="project" value="TreeGrafter"/>
</dbReference>
<comment type="caution">
    <text evidence="2">The sequence shown here is derived from an EMBL/GenBank/DDBJ whole genome shotgun (WGS) entry which is preliminary data.</text>
</comment>
<dbReference type="FunFam" id="1.10.510.10:FF:002496">
    <property type="match status" value="1"/>
</dbReference>
<evidence type="ECO:0000259" key="1">
    <source>
        <dbReference type="PROSITE" id="PS50011"/>
    </source>
</evidence>
<dbReference type="Pfam" id="PF00069">
    <property type="entry name" value="Pkinase"/>
    <property type="match status" value="1"/>
</dbReference>
<proteinExistence type="predicted"/>